<dbReference type="InterPro" id="IPR050736">
    <property type="entry name" value="Sensor_HK_Regulatory"/>
</dbReference>
<dbReference type="EC" id="2.7.13.3" evidence="2"/>
<gene>
    <name evidence="10" type="ORF">GGR06_002109</name>
</gene>
<dbReference type="InterPro" id="IPR013656">
    <property type="entry name" value="PAS_4"/>
</dbReference>
<dbReference type="Proteomes" id="UP000560658">
    <property type="component" value="Unassembled WGS sequence"/>
</dbReference>
<feature type="coiled-coil region" evidence="7">
    <location>
        <begin position="9"/>
        <end position="36"/>
    </location>
</feature>
<dbReference type="Gene3D" id="1.10.287.130">
    <property type="match status" value="1"/>
</dbReference>
<dbReference type="SUPFAM" id="SSF55874">
    <property type="entry name" value="ATPase domain of HSP90 chaperone/DNA topoisomerase II/histidine kinase"/>
    <property type="match status" value="1"/>
</dbReference>
<keyword evidence="3" id="KW-0597">Phosphoprotein</keyword>
<proteinExistence type="predicted"/>
<comment type="catalytic activity">
    <reaction evidence="1">
        <text>ATP + protein L-histidine = ADP + protein N-phospho-L-histidine.</text>
        <dbReference type="EC" id="2.7.13.3"/>
    </reaction>
</comment>
<keyword evidence="7" id="KW-0175">Coiled coil</keyword>
<dbReference type="FunFam" id="3.30.565.10:FF:000006">
    <property type="entry name" value="Sensor histidine kinase WalK"/>
    <property type="match status" value="1"/>
</dbReference>
<evidence type="ECO:0000259" key="8">
    <source>
        <dbReference type="PROSITE" id="PS50109"/>
    </source>
</evidence>
<keyword evidence="6" id="KW-0902">Two-component regulatory system</keyword>
<evidence type="ECO:0000256" key="7">
    <source>
        <dbReference type="SAM" id="Coils"/>
    </source>
</evidence>
<dbReference type="EMBL" id="JACIER010000007">
    <property type="protein sequence ID" value="MBB4044318.1"/>
    <property type="molecule type" value="Genomic_DNA"/>
</dbReference>
<organism evidence="10 11">
    <name type="scientific">Bacteroides reticulotermitis</name>
    <dbReference type="NCBI Taxonomy" id="1133319"/>
    <lineage>
        <taxon>Bacteria</taxon>
        <taxon>Pseudomonadati</taxon>
        <taxon>Bacteroidota</taxon>
        <taxon>Bacteroidia</taxon>
        <taxon>Bacteroidales</taxon>
        <taxon>Bacteroidaceae</taxon>
        <taxon>Bacteroides</taxon>
    </lineage>
</organism>
<dbReference type="AlphaFoldDB" id="A0A840D1P5"/>
<evidence type="ECO:0000256" key="1">
    <source>
        <dbReference type="ARBA" id="ARBA00000085"/>
    </source>
</evidence>
<dbReference type="PRINTS" id="PR00344">
    <property type="entry name" value="BCTRLSENSOR"/>
</dbReference>
<dbReference type="Pfam" id="PF08448">
    <property type="entry name" value="PAS_4"/>
    <property type="match status" value="1"/>
</dbReference>
<dbReference type="InterPro" id="IPR036097">
    <property type="entry name" value="HisK_dim/P_sf"/>
</dbReference>
<dbReference type="InterPro" id="IPR036890">
    <property type="entry name" value="HATPase_C_sf"/>
</dbReference>
<comment type="caution">
    <text evidence="10">The sequence shown here is derived from an EMBL/GenBank/DDBJ whole genome shotgun (WGS) entry which is preliminary data.</text>
</comment>
<dbReference type="PANTHER" id="PTHR43711">
    <property type="entry name" value="TWO-COMPONENT HISTIDINE KINASE"/>
    <property type="match status" value="1"/>
</dbReference>
<dbReference type="Gene3D" id="3.30.565.10">
    <property type="entry name" value="Histidine kinase-like ATPase, C-terminal domain"/>
    <property type="match status" value="1"/>
</dbReference>
<dbReference type="InterPro" id="IPR003594">
    <property type="entry name" value="HATPase_dom"/>
</dbReference>
<dbReference type="SMART" id="SM00388">
    <property type="entry name" value="HisKA"/>
    <property type="match status" value="1"/>
</dbReference>
<dbReference type="InterPro" id="IPR000014">
    <property type="entry name" value="PAS"/>
</dbReference>
<dbReference type="PANTHER" id="PTHR43711:SF31">
    <property type="entry name" value="HISTIDINE KINASE"/>
    <property type="match status" value="1"/>
</dbReference>
<evidence type="ECO:0000256" key="6">
    <source>
        <dbReference type="ARBA" id="ARBA00023012"/>
    </source>
</evidence>
<dbReference type="RefSeq" id="WP_044165678.1">
    <property type="nucleotide sequence ID" value="NZ_JACIER010000007.1"/>
</dbReference>
<feature type="domain" description="PAS" evidence="9">
    <location>
        <begin position="39"/>
        <end position="111"/>
    </location>
</feature>
<reference evidence="10" key="1">
    <citation type="submission" date="2020-08" db="EMBL/GenBank/DDBJ databases">
        <title>Genomic Encyclopedia of Type Strains, Phase IV (KMG-IV): sequencing the most valuable type-strain genomes for metagenomic binning, comparative biology and taxonomic classification.</title>
        <authorList>
            <person name="Goeker M."/>
        </authorList>
    </citation>
    <scope>NUCLEOTIDE SEQUENCE [LARGE SCALE GENOMIC DNA]</scope>
    <source>
        <strain evidence="10">DSM 105720</strain>
    </source>
</reference>
<name>A0A840D1P5_9BACE</name>
<evidence type="ECO:0000313" key="10">
    <source>
        <dbReference type="EMBL" id="MBB4044318.1"/>
    </source>
</evidence>
<feature type="domain" description="Histidine kinase" evidence="8">
    <location>
        <begin position="185"/>
        <end position="394"/>
    </location>
</feature>
<dbReference type="PROSITE" id="PS50109">
    <property type="entry name" value="HIS_KIN"/>
    <property type="match status" value="1"/>
</dbReference>
<dbReference type="Pfam" id="PF02518">
    <property type="entry name" value="HATPase_c"/>
    <property type="match status" value="1"/>
</dbReference>
<evidence type="ECO:0000256" key="2">
    <source>
        <dbReference type="ARBA" id="ARBA00012438"/>
    </source>
</evidence>
<dbReference type="SUPFAM" id="SSF47384">
    <property type="entry name" value="Homodimeric domain of signal transducing histidine kinase"/>
    <property type="match status" value="1"/>
</dbReference>
<dbReference type="Pfam" id="PF00512">
    <property type="entry name" value="HisKA"/>
    <property type="match status" value="1"/>
</dbReference>
<dbReference type="InterPro" id="IPR005467">
    <property type="entry name" value="His_kinase_dom"/>
</dbReference>
<keyword evidence="4" id="KW-0808">Transferase</keyword>
<dbReference type="GO" id="GO:0000155">
    <property type="term" value="F:phosphorelay sensor kinase activity"/>
    <property type="evidence" value="ECO:0007669"/>
    <property type="project" value="InterPro"/>
</dbReference>
<evidence type="ECO:0000259" key="9">
    <source>
        <dbReference type="PROSITE" id="PS50112"/>
    </source>
</evidence>
<dbReference type="PROSITE" id="PS50112">
    <property type="entry name" value="PAS"/>
    <property type="match status" value="1"/>
</dbReference>
<dbReference type="SMART" id="SM00387">
    <property type="entry name" value="HATPase_c"/>
    <property type="match status" value="1"/>
</dbReference>
<evidence type="ECO:0000256" key="3">
    <source>
        <dbReference type="ARBA" id="ARBA00022553"/>
    </source>
</evidence>
<accession>A0A840D1P5</accession>
<protein>
    <recommendedName>
        <fullName evidence="2">histidine kinase</fullName>
        <ecNumber evidence="2">2.7.13.3</ecNumber>
    </recommendedName>
</protein>
<evidence type="ECO:0000256" key="5">
    <source>
        <dbReference type="ARBA" id="ARBA00022777"/>
    </source>
</evidence>
<dbReference type="Gene3D" id="3.30.450.20">
    <property type="entry name" value="PAS domain"/>
    <property type="match status" value="1"/>
</dbReference>
<evidence type="ECO:0000256" key="4">
    <source>
        <dbReference type="ARBA" id="ARBA00022679"/>
    </source>
</evidence>
<dbReference type="InterPro" id="IPR004358">
    <property type="entry name" value="Sig_transdc_His_kin-like_C"/>
</dbReference>
<keyword evidence="5 10" id="KW-0418">Kinase</keyword>
<dbReference type="SUPFAM" id="SSF55785">
    <property type="entry name" value="PYP-like sensor domain (PAS domain)"/>
    <property type="match status" value="1"/>
</dbReference>
<keyword evidence="11" id="KW-1185">Reference proteome</keyword>
<evidence type="ECO:0000313" key="11">
    <source>
        <dbReference type="Proteomes" id="UP000560658"/>
    </source>
</evidence>
<dbReference type="InterPro" id="IPR003661">
    <property type="entry name" value="HisK_dim/P_dom"/>
</dbReference>
<sequence length="395" mass="45158">MEYNENETKADLLKKIKRLEKEVDNLSSEVALHERNRFRDRYTTRILDALPDMLTILDHDANIVELVSSPNTSHIEGATIENIVHRNVKDILPPKSYESIRIIMDKVIQTGISSIAQHELVINSVVYHFENHISKLDDEYLLCICRDISHQWEIERAKEEQQRALTLAQIKAEEADKLKSAFLANMSHEVRTPLNAIVGFSKIIVNGDSTERGQYADIIEKNSHILLNLFNDILDLSALEASSLELSSRKIRLLDICCQLYQLYRDKTQGEVELIFDGGDADTYILGDLERLTQVINNLLNNAIKFTIQGEIHYGFHQKGNIVEFYVKDSGIGIPSEKAATIFQRFRKINDFVQGTGLGLTLCRMLIEKMGGRIWLRSKEKEGTTFYFTLPCLQS</sequence>
<dbReference type="CDD" id="cd00082">
    <property type="entry name" value="HisKA"/>
    <property type="match status" value="1"/>
</dbReference>
<dbReference type="InterPro" id="IPR035965">
    <property type="entry name" value="PAS-like_dom_sf"/>
</dbReference>